<dbReference type="SUPFAM" id="SSF46785">
    <property type="entry name" value="Winged helix' DNA-binding domain"/>
    <property type="match status" value="1"/>
</dbReference>
<dbReference type="Gene3D" id="1.10.10.10">
    <property type="entry name" value="Winged helix-like DNA-binding domain superfamily/Winged helix DNA-binding domain"/>
    <property type="match status" value="1"/>
</dbReference>
<dbReference type="Proteomes" id="UP000249547">
    <property type="component" value="Unassembled WGS sequence"/>
</dbReference>
<dbReference type="GO" id="GO:0003677">
    <property type="term" value="F:DNA binding"/>
    <property type="evidence" value="ECO:0007669"/>
    <property type="project" value="UniProtKB-KW"/>
</dbReference>
<feature type="domain" description="HTH hxlR-type" evidence="4">
    <location>
        <begin position="5"/>
        <end position="104"/>
    </location>
</feature>
<sequence length="138" mass="16103">MRSGCPLNYGLEIFGDKWTLLIIRDLMFFNKKYYNEFLQSEEGISTNILADRLQLLEKNKFIRKEKDGEHKQKIIYRLTQKGIDLMPLLMEIGLWSDKYAGSHLHPGRDIIIGDVKENKAKGLKKMFAKLEKEHLTGC</sequence>
<proteinExistence type="predicted"/>
<dbReference type="InterPro" id="IPR036390">
    <property type="entry name" value="WH_DNA-bd_sf"/>
</dbReference>
<dbReference type="InterPro" id="IPR002577">
    <property type="entry name" value="HTH_HxlR"/>
</dbReference>
<protein>
    <submittedName>
        <fullName evidence="5">HxlR family transcriptional regulator</fullName>
    </submittedName>
</protein>
<dbReference type="Pfam" id="PF01638">
    <property type="entry name" value="HxlR"/>
    <property type="match status" value="1"/>
</dbReference>
<keyword evidence="2" id="KW-0238">DNA-binding</keyword>
<dbReference type="PANTHER" id="PTHR33204:SF37">
    <property type="entry name" value="HTH-TYPE TRANSCRIPTIONAL REGULATOR YODB"/>
    <property type="match status" value="1"/>
</dbReference>
<evidence type="ECO:0000256" key="1">
    <source>
        <dbReference type="ARBA" id="ARBA00023015"/>
    </source>
</evidence>
<evidence type="ECO:0000256" key="2">
    <source>
        <dbReference type="ARBA" id="ARBA00023125"/>
    </source>
</evidence>
<dbReference type="PROSITE" id="PS51118">
    <property type="entry name" value="HTH_HXLR"/>
    <property type="match status" value="1"/>
</dbReference>
<keyword evidence="6" id="KW-1185">Reference proteome</keyword>
<accession>A0A327QEB1</accession>
<evidence type="ECO:0000259" key="4">
    <source>
        <dbReference type="PROSITE" id="PS51118"/>
    </source>
</evidence>
<dbReference type="AlphaFoldDB" id="A0A327QEB1"/>
<dbReference type="RefSeq" id="WP_111598793.1">
    <property type="nucleotide sequence ID" value="NZ_QLLL01000006.1"/>
</dbReference>
<evidence type="ECO:0000313" key="5">
    <source>
        <dbReference type="EMBL" id="RAJ02345.1"/>
    </source>
</evidence>
<keyword evidence="3" id="KW-0804">Transcription</keyword>
<organism evidence="5 6">
    <name type="scientific">Chitinophaga skermanii</name>
    <dbReference type="NCBI Taxonomy" id="331697"/>
    <lineage>
        <taxon>Bacteria</taxon>
        <taxon>Pseudomonadati</taxon>
        <taxon>Bacteroidota</taxon>
        <taxon>Chitinophagia</taxon>
        <taxon>Chitinophagales</taxon>
        <taxon>Chitinophagaceae</taxon>
        <taxon>Chitinophaga</taxon>
    </lineage>
</organism>
<reference evidence="5 6" key="1">
    <citation type="submission" date="2018-06" db="EMBL/GenBank/DDBJ databases">
        <title>Genomic Encyclopedia of Archaeal and Bacterial Type Strains, Phase II (KMG-II): from individual species to whole genera.</title>
        <authorList>
            <person name="Goeker M."/>
        </authorList>
    </citation>
    <scope>NUCLEOTIDE SEQUENCE [LARGE SCALE GENOMIC DNA]</scope>
    <source>
        <strain evidence="5 6">DSM 23857</strain>
    </source>
</reference>
<dbReference type="EMBL" id="QLLL01000006">
    <property type="protein sequence ID" value="RAJ02345.1"/>
    <property type="molecule type" value="Genomic_DNA"/>
</dbReference>
<evidence type="ECO:0000313" key="6">
    <source>
        <dbReference type="Proteomes" id="UP000249547"/>
    </source>
</evidence>
<comment type="caution">
    <text evidence="5">The sequence shown here is derived from an EMBL/GenBank/DDBJ whole genome shotgun (WGS) entry which is preliminary data.</text>
</comment>
<evidence type="ECO:0000256" key="3">
    <source>
        <dbReference type="ARBA" id="ARBA00023163"/>
    </source>
</evidence>
<dbReference type="PANTHER" id="PTHR33204">
    <property type="entry name" value="TRANSCRIPTIONAL REGULATOR, MARR FAMILY"/>
    <property type="match status" value="1"/>
</dbReference>
<dbReference type="InterPro" id="IPR036388">
    <property type="entry name" value="WH-like_DNA-bd_sf"/>
</dbReference>
<keyword evidence="1" id="KW-0805">Transcription regulation</keyword>
<name>A0A327QEB1_9BACT</name>
<gene>
    <name evidence="5" type="ORF">LX64_03356</name>
</gene>
<dbReference type="OrthoDB" id="9791143at2"/>